<accession>A0A0C9ZC30</accession>
<dbReference type="HOGENOM" id="CLU_126713_2_0_1"/>
<protein>
    <recommendedName>
        <fullName evidence="5">DNA 3'-5' helicase</fullName>
        <ecNumber evidence="5">5.6.2.4</ecNumber>
    </recommendedName>
</protein>
<dbReference type="EC" id="5.6.2.4" evidence="5"/>
<dbReference type="GO" id="GO:0005737">
    <property type="term" value="C:cytoplasm"/>
    <property type="evidence" value="ECO:0007669"/>
    <property type="project" value="TreeGrafter"/>
</dbReference>
<dbReference type="GO" id="GO:0043138">
    <property type="term" value="F:3'-5' DNA helicase activity"/>
    <property type="evidence" value="ECO:0007669"/>
    <property type="project" value="UniProtKB-EC"/>
</dbReference>
<dbReference type="EMBL" id="KN833699">
    <property type="protein sequence ID" value="KIK26866.1"/>
    <property type="molecule type" value="Genomic_DNA"/>
</dbReference>
<dbReference type="GO" id="GO:0003677">
    <property type="term" value="F:DNA binding"/>
    <property type="evidence" value="ECO:0007669"/>
    <property type="project" value="UniProtKB-KW"/>
</dbReference>
<feature type="non-terminal residue" evidence="6">
    <location>
        <position position="93"/>
    </location>
</feature>
<dbReference type="GO" id="GO:0009378">
    <property type="term" value="F:four-way junction helicase activity"/>
    <property type="evidence" value="ECO:0007669"/>
    <property type="project" value="TreeGrafter"/>
</dbReference>
<dbReference type="GO" id="GO:0006310">
    <property type="term" value="P:DNA recombination"/>
    <property type="evidence" value="ECO:0007669"/>
    <property type="project" value="TreeGrafter"/>
</dbReference>
<organism evidence="6 7">
    <name type="scientific">Pisolithus microcarpus 441</name>
    <dbReference type="NCBI Taxonomy" id="765257"/>
    <lineage>
        <taxon>Eukaryota</taxon>
        <taxon>Fungi</taxon>
        <taxon>Dikarya</taxon>
        <taxon>Basidiomycota</taxon>
        <taxon>Agaricomycotina</taxon>
        <taxon>Agaricomycetes</taxon>
        <taxon>Agaricomycetidae</taxon>
        <taxon>Boletales</taxon>
        <taxon>Sclerodermatineae</taxon>
        <taxon>Pisolithaceae</taxon>
        <taxon>Pisolithus</taxon>
    </lineage>
</organism>
<comment type="similarity">
    <text evidence="1">Belongs to the helicase family. RecQ subfamily.</text>
</comment>
<dbReference type="STRING" id="765257.A0A0C9ZC30"/>
<evidence type="ECO:0000256" key="1">
    <source>
        <dbReference type="ARBA" id="ARBA00005446"/>
    </source>
</evidence>
<keyword evidence="7" id="KW-1185">Reference proteome</keyword>
<evidence type="ECO:0000313" key="6">
    <source>
        <dbReference type="EMBL" id="KIK26866.1"/>
    </source>
</evidence>
<keyword evidence="3" id="KW-0413">Isomerase</keyword>
<dbReference type="Proteomes" id="UP000054018">
    <property type="component" value="Unassembled WGS sequence"/>
</dbReference>
<dbReference type="OrthoDB" id="10261556at2759"/>
<dbReference type="GO" id="GO:0005694">
    <property type="term" value="C:chromosome"/>
    <property type="evidence" value="ECO:0007669"/>
    <property type="project" value="TreeGrafter"/>
</dbReference>
<feature type="non-terminal residue" evidence="6">
    <location>
        <position position="1"/>
    </location>
</feature>
<evidence type="ECO:0000313" key="7">
    <source>
        <dbReference type="Proteomes" id="UP000054018"/>
    </source>
</evidence>
<name>A0A0C9ZC30_9AGAM</name>
<evidence type="ECO:0000256" key="3">
    <source>
        <dbReference type="ARBA" id="ARBA00023235"/>
    </source>
</evidence>
<evidence type="ECO:0000256" key="4">
    <source>
        <dbReference type="ARBA" id="ARBA00034617"/>
    </source>
</evidence>
<dbReference type="PANTHER" id="PTHR13710">
    <property type="entry name" value="DNA HELICASE RECQ FAMILY MEMBER"/>
    <property type="match status" value="1"/>
</dbReference>
<dbReference type="Gene3D" id="3.40.50.300">
    <property type="entry name" value="P-loop containing nucleotide triphosphate hydrolases"/>
    <property type="match status" value="1"/>
</dbReference>
<keyword evidence="2" id="KW-0238">DNA-binding</keyword>
<proteinExistence type="inferred from homology"/>
<gene>
    <name evidence="6" type="ORF">PISMIDRAFT_78925</name>
</gene>
<comment type="catalytic activity">
    <reaction evidence="4">
        <text>Couples ATP hydrolysis with the unwinding of duplex DNA by translocating in the 3'-5' direction.</text>
        <dbReference type="EC" id="5.6.2.4"/>
    </reaction>
</comment>
<sequence>ISTFQYRVIMISPEQVMKLDGGFEKLLKNHLFVTWIISIIIDEAHCLTDWGEFWLEYRELGQLCYMLPCSVPLLITSATIMKKTLHDLTHLLH</sequence>
<reference evidence="7" key="2">
    <citation type="submission" date="2015-01" db="EMBL/GenBank/DDBJ databases">
        <title>Evolutionary Origins and Diversification of the Mycorrhizal Mutualists.</title>
        <authorList>
            <consortium name="DOE Joint Genome Institute"/>
            <consortium name="Mycorrhizal Genomics Consortium"/>
            <person name="Kohler A."/>
            <person name="Kuo A."/>
            <person name="Nagy L.G."/>
            <person name="Floudas D."/>
            <person name="Copeland A."/>
            <person name="Barry K.W."/>
            <person name="Cichocki N."/>
            <person name="Veneault-Fourrey C."/>
            <person name="LaButti K."/>
            <person name="Lindquist E.A."/>
            <person name="Lipzen A."/>
            <person name="Lundell T."/>
            <person name="Morin E."/>
            <person name="Murat C."/>
            <person name="Riley R."/>
            <person name="Ohm R."/>
            <person name="Sun H."/>
            <person name="Tunlid A."/>
            <person name="Henrissat B."/>
            <person name="Grigoriev I.V."/>
            <person name="Hibbett D.S."/>
            <person name="Martin F."/>
        </authorList>
    </citation>
    <scope>NUCLEOTIDE SEQUENCE [LARGE SCALE GENOMIC DNA]</scope>
    <source>
        <strain evidence="7">441</strain>
    </source>
</reference>
<evidence type="ECO:0000256" key="5">
    <source>
        <dbReference type="ARBA" id="ARBA00034808"/>
    </source>
</evidence>
<dbReference type="SUPFAM" id="SSF52540">
    <property type="entry name" value="P-loop containing nucleoside triphosphate hydrolases"/>
    <property type="match status" value="1"/>
</dbReference>
<dbReference type="AlphaFoldDB" id="A0A0C9ZC30"/>
<dbReference type="InterPro" id="IPR027417">
    <property type="entry name" value="P-loop_NTPase"/>
</dbReference>
<reference evidence="6 7" key="1">
    <citation type="submission" date="2014-04" db="EMBL/GenBank/DDBJ databases">
        <authorList>
            <consortium name="DOE Joint Genome Institute"/>
            <person name="Kuo A."/>
            <person name="Kohler A."/>
            <person name="Costa M.D."/>
            <person name="Nagy L.G."/>
            <person name="Floudas D."/>
            <person name="Copeland A."/>
            <person name="Barry K.W."/>
            <person name="Cichocki N."/>
            <person name="Veneault-Fourrey C."/>
            <person name="LaButti K."/>
            <person name="Lindquist E.A."/>
            <person name="Lipzen A."/>
            <person name="Lundell T."/>
            <person name="Morin E."/>
            <person name="Murat C."/>
            <person name="Sun H."/>
            <person name="Tunlid A."/>
            <person name="Henrissat B."/>
            <person name="Grigoriev I.V."/>
            <person name="Hibbett D.S."/>
            <person name="Martin F."/>
            <person name="Nordberg H.P."/>
            <person name="Cantor M.N."/>
            <person name="Hua S.X."/>
        </authorList>
    </citation>
    <scope>NUCLEOTIDE SEQUENCE [LARGE SCALE GENOMIC DNA]</scope>
    <source>
        <strain evidence="6 7">441</strain>
    </source>
</reference>
<dbReference type="PANTHER" id="PTHR13710:SF105">
    <property type="entry name" value="ATP-DEPENDENT DNA HELICASE Q1"/>
    <property type="match status" value="1"/>
</dbReference>
<evidence type="ECO:0000256" key="2">
    <source>
        <dbReference type="ARBA" id="ARBA00023125"/>
    </source>
</evidence>
<dbReference type="GO" id="GO:0006281">
    <property type="term" value="P:DNA repair"/>
    <property type="evidence" value="ECO:0007669"/>
    <property type="project" value="TreeGrafter"/>
</dbReference>